<dbReference type="EMBL" id="QIBX01000025">
    <property type="protein sequence ID" value="RNL37579.1"/>
    <property type="molecule type" value="Genomic_DNA"/>
</dbReference>
<dbReference type="Pfam" id="PF05991">
    <property type="entry name" value="NYN_YacP"/>
    <property type="match status" value="1"/>
</dbReference>
<name>A0A3N0ASR6_9ACTN</name>
<evidence type="ECO:0000313" key="1">
    <source>
        <dbReference type="EMBL" id="HJF66446.1"/>
    </source>
</evidence>
<evidence type="ECO:0000313" key="3">
    <source>
        <dbReference type="Proteomes" id="UP000269591"/>
    </source>
</evidence>
<dbReference type="PANTHER" id="PTHR34547:SF1">
    <property type="entry name" value="YACP-LIKE NYN DOMAIN PROTEIN"/>
    <property type="match status" value="1"/>
</dbReference>
<organism evidence="2 3">
    <name type="scientific">Slackia equolifaciens</name>
    <dbReference type="NCBI Taxonomy" id="498718"/>
    <lineage>
        <taxon>Bacteria</taxon>
        <taxon>Bacillati</taxon>
        <taxon>Actinomycetota</taxon>
        <taxon>Coriobacteriia</taxon>
        <taxon>Eggerthellales</taxon>
        <taxon>Eggerthellaceae</taxon>
        <taxon>Slackia</taxon>
    </lineage>
</organism>
<gene>
    <name evidence="2" type="ORF">DMP06_10620</name>
    <name evidence="1" type="ORF">K8U77_10090</name>
</gene>
<dbReference type="OrthoDB" id="3173322at2"/>
<evidence type="ECO:0000313" key="2">
    <source>
        <dbReference type="EMBL" id="RNL37579.1"/>
    </source>
</evidence>
<reference evidence="1" key="4">
    <citation type="submission" date="2021-09" db="EMBL/GenBank/DDBJ databases">
        <authorList>
            <person name="Gilroy R."/>
        </authorList>
    </citation>
    <scope>NUCLEOTIDE SEQUENCE</scope>
    <source>
        <strain evidence="1">ChiGjej6B6-11269</strain>
    </source>
</reference>
<dbReference type="RefSeq" id="WP_123209701.1">
    <property type="nucleotide sequence ID" value="NZ_JBHTHO010000033.1"/>
</dbReference>
<dbReference type="Proteomes" id="UP000269591">
    <property type="component" value="Unassembled WGS sequence"/>
</dbReference>
<dbReference type="PANTHER" id="PTHR34547">
    <property type="entry name" value="YACP-LIKE NYN DOMAIN PROTEIN"/>
    <property type="match status" value="1"/>
</dbReference>
<dbReference type="AlphaFoldDB" id="A0A3N0ASR6"/>
<comment type="caution">
    <text evidence="2">The sequence shown here is derived from an EMBL/GenBank/DDBJ whole genome shotgun (WGS) entry which is preliminary data.</text>
</comment>
<protein>
    <submittedName>
        <fullName evidence="1">NYN domain-containing protein</fullName>
    </submittedName>
    <submittedName>
        <fullName evidence="2">RNA-binding protein</fullName>
    </submittedName>
</protein>
<reference evidence="1" key="3">
    <citation type="journal article" date="2021" name="PeerJ">
        <title>Extensive microbial diversity within the chicken gut microbiome revealed by metagenomics and culture.</title>
        <authorList>
            <person name="Gilroy R."/>
            <person name="Ravi A."/>
            <person name="Getino M."/>
            <person name="Pursley I."/>
            <person name="Horton D.L."/>
            <person name="Alikhan N.F."/>
            <person name="Baker D."/>
            <person name="Gharbi K."/>
            <person name="Hall N."/>
            <person name="Watson M."/>
            <person name="Adriaenssens E.M."/>
            <person name="Foster-Nyarko E."/>
            <person name="Jarju S."/>
            <person name="Secka A."/>
            <person name="Antonio M."/>
            <person name="Oren A."/>
            <person name="Chaudhuri R.R."/>
            <person name="La Ragione R."/>
            <person name="Hildebrand F."/>
            <person name="Pallen M.J."/>
        </authorList>
    </citation>
    <scope>NUCLEOTIDE SEQUENCE</scope>
    <source>
        <strain evidence="1">ChiGjej6B6-11269</strain>
    </source>
</reference>
<reference evidence="3" key="1">
    <citation type="submission" date="2018-05" db="EMBL/GenBank/DDBJ databases">
        <title>Genome Sequencing of selected type strains of the family Eggerthellaceae.</title>
        <authorList>
            <person name="Danylec N."/>
            <person name="Stoll D.A."/>
            <person name="Doetsch A."/>
            <person name="Huch M."/>
        </authorList>
    </citation>
    <scope>NUCLEOTIDE SEQUENCE [LARGE SCALE GENOMIC DNA]</scope>
    <source>
        <strain evidence="3">DSM 24851</strain>
    </source>
</reference>
<reference evidence="2" key="2">
    <citation type="journal article" date="2019" name="Microbiol. Resour. Announc.">
        <title>Draft Genome Sequences of Type Strains of Gordonibacter faecihominis, Paraeggerthella hongkongensis, Parvibacter caecicola,Slackia equolifaciens, Slackia faecicanis, and Slackia isoflavoniconvertens.</title>
        <authorList>
            <person name="Danylec N."/>
            <person name="Stoll D.A."/>
            <person name="Dotsch A."/>
            <person name="Huch M."/>
        </authorList>
    </citation>
    <scope>NUCLEOTIDE SEQUENCE</scope>
    <source>
        <strain evidence="2">DSM 24851</strain>
    </source>
</reference>
<accession>A0A3N0ASR6</accession>
<sequence length="183" mass="20159">MGKQRKRLLLVDGYNVLRSGSRYRHVLHTGPNPDYDNDAFNRAREALINDVVAYAGRDSDAIIVFDGADNEFSDGTVERIAGVRIMFSRAGDSADKVIEKLAWEARERGVETMVVTSDASIQNTVFGGGVDRMSADGFSRAVNLHVHESRLDDAPKVAVKNTVAERLDPDVRAKLAALRDSLR</sequence>
<dbReference type="InterPro" id="IPR010298">
    <property type="entry name" value="YacP-like"/>
</dbReference>
<keyword evidence="3" id="KW-1185">Reference proteome</keyword>
<dbReference type="EMBL" id="DYWI01000196">
    <property type="protein sequence ID" value="HJF66446.1"/>
    <property type="molecule type" value="Genomic_DNA"/>
</dbReference>
<dbReference type="Proteomes" id="UP000786989">
    <property type="component" value="Unassembled WGS sequence"/>
</dbReference>
<proteinExistence type="predicted"/>